<dbReference type="PATRIC" id="fig|1502723.3.peg.4455"/>
<organism evidence="1 2">
    <name type="scientific">Frankia torreyi</name>
    <dbReference type="NCBI Taxonomy" id="1856"/>
    <lineage>
        <taxon>Bacteria</taxon>
        <taxon>Bacillati</taxon>
        <taxon>Actinomycetota</taxon>
        <taxon>Actinomycetes</taxon>
        <taxon>Frankiales</taxon>
        <taxon>Frankiaceae</taxon>
        <taxon>Frankia</taxon>
    </lineage>
</organism>
<dbReference type="OrthoDB" id="4517419at2"/>
<name>A0A0D8BAN6_9ACTN</name>
<keyword evidence="2" id="KW-1185">Reference proteome</keyword>
<gene>
    <name evidence="1" type="ORF">FF36_04515</name>
</gene>
<evidence type="ECO:0000313" key="2">
    <source>
        <dbReference type="Proteomes" id="UP000032545"/>
    </source>
</evidence>
<reference evidence="2" key="1">
    <citation type="submission" date="2015-02" db="EMBL/GenBank/DDBJ databases">
        <title>Draft Genome of Frankia sp. CpI1-S.</title>
        <authorList>
            <person name="Oshone R.T."/>
            <person name="Ngom M."/>
            <person name="Ghodhbane-Gtari F."/>
            <person name="Gtari M."/>
            <person name="Morris K."/>
            <person name="Thomas K."/>
            <person name="Sen A."/>
            <person name="Tisa L.S."/>
        </authorList>
    </citation>
    <scope>NUCLEOTIDE SEQUENCE [LARGE SCALE GENOMIC DNA]</scope>
    <source>
        <strain evidence="2">CpI1-S</strain>
    </source>
</reference>
<dbReference type="AlphaFoldDB" id="A0A0D8BAN6"/>
<accession>A0A0D8BAN6</accession>
<proteinExistence type="predicted"/>
<comment type="caution">
    <text evidence="1">The sequence shown here is derived from an EMBL/GenBank/DDBJ whole genome shotgun (WGS) entry which is preliminary data.</text>
</comment>
<dbReference type="EMBL" id="JYFN01000042">
    <property type="protein sequence ID" value="KJE21175.1"/>
    <property type="molecule type" value="Genomic_DNA"/>
</dbReference>
<evidence type="ECO:0000313" key="1">
    <source>
        <dbReference type="EMBL" id="KJE21175.1"/>
    </source>
</evidence>
<reference evidence="1 2" key="2">
    <citation type="journal article" date="2016" name="Genome Announc.">
        <title>Permanent Draft Genome Sequences for Two Variants of Frankia sp. Strain CpI1, the First Frankia Strain Isolated from Root Nodules of Comptonia peregrina.</title>
        <authorList>
            <person name="Oshone R."/>
            <person name="Hurst S.G.IV."/>
            <person name="Abebe-Akele F."/>
            <person name="Simpson S."/>
            <person name="Morris K."/>
            <person name="Thomas W.K."/>
            <person name="Tisa L.S."/>
        </authorList>
    </citation>
    <scope>NUCLEOTIDE SEQUENCE [LARGE SCALE GENOMIC DNA]</scope>
    <source>
        <strain evidence="2">CpI1-S</strain>
    </source>
</reference>
<protein>
    <submittedName>
        <fullName evidence="1">Uncharacterized protein</fullName>
    </submittedName>
</protein>
<dbReference type="RefSeq" id="WP_044887038.1">
    <property type="nucleotide sequence ID" value="NZ_JYFN01000042.1"/>
</dbReference>
<sequence length="167" mass="17856">MAEWAGRLKPSPRAAAFEIFGRDGVVFIDPETDAPALRSVTEDGERIFLASPQRLPTTSPLVELILDEPIWVRTADGTLYPAPQDAQYGLSWGYAGTGPGCLAELIDRLLDDITAPGADLSQSPPEPLVQLTALKLPHGTVLTRAQLEAARAGSWLPDVADAEDGQI</sequence>
<dbReference type="Proteomes" id="UP000032545">
    <property type="component" value="Unassembled WGS sequence"/>
</dbReference>